<evidence type="ECO:0000313" key="4">
    <source>
        <dbReference type="EMBL" id="MBN1573995.1"/>
    </source>
</evidence>
<name>A0A9D8PR64_9DELT</name>
<accession>A0A9D8PR64</accession>
<keyword evidence="2" id="KW-0472">Membrane</keyword>
<proteinExistence type="predicted"/>
<dbReference type="AlphaFoldDB" id="A0A9D8PR64"/>
<gene>
    <name evidence="4" type="ORF">JW984_12435</name>
</gene>
<reference evidence="4" key="2">
    <citation type="submission" date="2021-01" db="EMBL/GenBank/DDBJ databases">
        <authorList>
            <person name="Hahn C.R."/>
            <person name="Youssef N.H."/>
            <person name="Elshahed M."/>
        </authorList>
    </citation>
    <scope>NUCLEOTIDE SEQUENCE</scope>
    <source>
        <strain evidence="4">Zod_Metabat.24</strain>
    </source>
</reference>
<dbReference type="PANTHER" id="PTHR41259">
    <property type="entry name" value="DOUBLE-STRAND BREAK REPAIR RAD50 ATPASE, PUTATIVE-RELATED"/>
    <property type="match status" value="1"/>
</dbReference>
<feature type="transmembrane region" description="Helical" evidence="2">
    <location>
        <begin position="290"/>
        <end position="308"/>
    </location>
</feature>
<dbReference type="Pfam" id="PF13476">
    <property type="entry name" value="AAA_23"/>
    <property type="match status" value="1"/>
</dbReference>
<dbReference type="Gene3D" id="3.40.50.300">
    <property type="entry name" value="P-loop containing nucleotide triphosphate hydrolases"/>
    <property type="match status" value="2"/>
</dbReference>
<dbReference type="EMBL" id="JAFGIX010000061">
    <property type="protein sequence ID" value="MBN1573995.1"/>
    <property type="molecule type" value="Genomic_DNA"/>
</dbReference>
<dbReference type="PANTHER" id="PTHR41259:SF1">
    <property type="entry name" value="DOUBLE-STRAND BREAK REPAIR RAD50 ATPASE, PUTATIVE-RELATED"/>
    <property type="match status" value="1"/>
</dbReference>
<sequence length="653" mass="73960">MIIMDLVVSGVGKFSKPVKFTFHKGYNVIYGLNESGKSTFARAIMAVLFPDIYSNVPDFINWQLEGSSRCYLTISEGNEIYRLVRDFSQKLSNLSRYVKDKNVFALITKDENEISEFITNKLKLADDEIYSGTFFSDAANLPSTSPLGYMGAVPKPVKSQQSPSEDDFDFEGQDPTALKERLETLKGEMARAEEMSEIEAAFDQEQSNLYEIQSQIKDIRQLEKEIGETSEFINRFKAFGEVEGIIGRVERYTESEKRIEHTINELRSKKGQAEAELINTKLPSITEHKLFLPGVGIAALGIVLKMPVAQDMLGRFINNPDTIENISKLAVLIMLVGIGLAGWVLWQFVSAFSYQNKLRSTVSESDDEIKMATARYNTEMREMKELMKSLGADNVEALKAKVSNYKQSELKRDTLLKRLSQMKEERDYDKLIEEENVIKSRLDEFQQKLEGMHGLGFTPQEMKTEIKKIEAYLAKKGVRFDRYDESKAGSSKSVGFAGGRKPSRFPDDHFARSLAIATELVQKGQMEPLSELQKSFDRYIQVLTNKNYARATFSKDGVIKFFKADNLMRVGMDSMSLATKDTVYFALKLALIDSIIKRRSIPVIMDDPFILFDDQRMTAVTSILKELSSKAQVILLTTKKAAIQGADRSFQIK</sequence>
<evidence type="ECO:0000256" key="1">
    <source>
        <dbReference type="SAM" id="Coils"/>
    </source>
</evidence>
<dbReference type="InterPro" id="IPR027417">
    <property type="entry name" value="P-loop_NTPase"/>
</dbReference>
<feature type="transmembrane region" description="Helical" evidence="2">
    <location>
        <begin position="329"/>
        <end position="349"/>
    </location>
</feature>
<keyword evidence="2" id="KW-0812">Transmembrane</keyword>
<keyword evidence="1" id="KW-0175">Coiled coil</keyword>
<reference evidence="4" key="1">
    <citation type="journal article" date="2021" name="Environ. Microbiol.">
        <title>Genomic characterization of three novel Desulfobacterota classes expand the metabolic and phylogenetic diversity of the phylum.</title>
        <authorList>
            <person name="Murphy C.L."/>
            <person name="Biggerstaff J."/>
            <person name="Eichhorn A."/>
            <person name="Ewing E."/>
            <person name="Shahan R."/>
            <person name="Soriano D."/>
            <person name="Stewart S."/>
            <person name="VanMol K."/>
            <person name="Walker R."/>
            <person name="Walters P."/>
            <person name="Elshahed M.S."/>
            <person name="Youssef N.H."/>
        </authorList>
    </citation>
    <scope>NUCLEOTIDE SEQUENCE</scope>
    <source>
        <strain evidence="4">Zod_Metabat.24</strain>
    </source>
</reference>
<dbReference type="GO" id="GO:0016887">
    <property type="term" value="F:ATP hydrolysis activity"/>
    <property type="evidence" value="ECO:0007669"/>
    <property type="project" value="InterPro"/>
</dbReference>
<feature type="coiled-coil region" evidence="1">
    <location>
        <begin position="405"/>
        <end position="448"/>
    </location>
</feature>
<dbReference type="GO" id="GO:0006302">
    <property type="term" value="P:double-strand break repair"/>
    <property type="evidence" value="ECO:0007669"/>
    <property type="project" value="InterPro"/>
</dbReference>
<dbReference type="Proteomes" id="UP000809273">
    <property type="component" value="Unassembled WGS sequence"/>
</dbReference>
<organism evidence="4 5">
    <name type="scientific">Candidatus Zymogenus saltonus</name>
    <dbReference type="NCBI Taxonomy" id="2844893"/>
    <lineage>
        <taxon>Bacteria</taxon>
        <taxon>Deltaproteobacteria</taxon>
        <taxon>Candidatus Zymogenia</taxon>
        <taxon>Candidatus Zymogeniales</taxon>
        <taxon>Candidatus Zymogenaceae</taxon>
        <taxon>Candidatus Zymogenus</taxon>
    </lineage>
</organism>
<protein>
    <submittedName>
        <fullName evidence="4">AAA family ATPase</fullName>
    </submittedName>
</protein>
<dbReference type="SUPFAM" id="SSF52540">
    <property type="entry name" value="P-loop containing nucleoside triphosphate hydrolases"/>
    <property type="match status" value="1"/>
</dbReference>
<evidence type="ECO:0000313" key="5">
    <source>
        <dbReference type="Proteomes" id="UP000809273"/>
    </source>
</evidence>
<keyword evidence="2" id="KW-1133">Transmembrane helix</keyword>
<feature type="coiled-coil region" evidence="1">
    <location>
        <begin position="249"/>
        <end position="276"/>
    </location>
</feature>
<dbReference type="InterPro" id="IPR038729">
    <property type="entry name" value="Rad50/SbcC_AAA"/>
</dbReference>
<feature type="domain" description="Rad50/SbcC-type AAA" evidence="3">
    <location>
        <begin position="6"/>
        <end position="226"/>
    </location>
</feature>
<evidence type="ECO:0000259" key="3">
    <source>
        <dbReference type="Pfam" id="PF13476"/>
    </source>
</evidence>
<evidence type="ECO:0000256" key="2">
    <source>
        <dbReference type="SAM" id="Phobius"/>
    </source>
</evidence>
<comment type="caution">
    <text evidence="4">The sequence shown here is derived from an EMBL/GenBank/DDBJ whole genome shotgun (WGS) entry which is preliminary data.</text>
</comment>